<name>Q2FU21_METHJ</name>
<dbReference type="EMBL" id="CP000254">
    <property type="protein sequence ID" value="ABD42460.1"/>
    <property type="molecule type" value="Genomic_DNA"/>
</dbReference>
<dbReference type="PANTHER" id="PTHR38834">
    <property type="entry name" value="PERIPLASMIC SUBSTRATE BINDING PROTEIN FAMILY 3"/>
    <property type="match status" value="1"/>
</dbReference>
<evidence type="ECO:0000259" key="6">
    <source>
        <dbReference type="SMART" id="SM01049"/>
    </source>
</evidence>
<evidence type="ECO:0000256" key="2">
    <source>
        <dbReference type="ARBA" id="ARBA00022475"/>
    </source>
</evidence>
<feature type="domain" description="Single Cache" evidence="6">
    <location>
        <begin position="261"/>
        <end position="344"/>
    </location>
</feature>
<keyword evidence="8" id="KW-1185">Reference proteome</keyword>
<comment type="subcellular location">
    <subcellularLocation>
        <location evidence="1">Cell membrane</location>
        <topology evidence="1">Multi-pass membrane protein</topology>
    </subcellularLocation>
</comment>
<dbReference type="Gene3D" id="3.40.190.10">
    <property type="entry name" value="Periplasmic binding protein-like II"/>
    <property type="match status" value="2"/>
</dbReference>
<keyword evidence="3" id="KW-0812">Transmembrane</keyword>
<dbReference type="AlphaFoldDB" id="Q2FU21"/>
<dbReference type="KEGG" id="mhu:Mhun_2765"/>
<dbReference type="PANTHER" id="PTHR38834:SF3">
    <property type="entry name" value="SOLUTE-BINDING PROTEIN FAMILY 3_N-TERMINAL DOMAIN-CONTAINING PROTEIN"/>
    <property type="match status" value="1"/>
</dbReference>
<dbReference type="STRING" id="323259.Mhun_2765"/>
<dbReference type="InterPro" id="IPR001638">
    <property type="entry name" value="Solute-binding_3/MltF_N"/>
</dbReference>
<keyword evidence="2" id="KW-1003">Cell membrane</keyword>
<dbReference type="Proteomes" id="UP000001941">
    <property type="component" value="Chromosome"/>
</dbReference>
<dbReference type="InterPro" id="IPR033480">
    <property type="entry name" value="sCache_2"/>
</dbReference>
<dbReference type="SUPFAM" id="SSF53850">
    <property type="entry name" value="Periplasmic binding protein-like II"/>
    <property type="match status" value="1"/>
</dbReference>
<dbReference type="OrthoDB" id="134664at2157"/>
<dbReference type="Pfam" id="PF00497">
    <property type="entry name" value="SBP_bac_3"/>
    <property type="match status" value="1"/>
</dbReference>
<dbReference type="EnsemblBacteria" id="ABD42460">
    <property type="protein sequence ID" value="ABD42460"/>
    <property type="gene ID" value="Mhun_2765"/>
</dbReference>
<evidence type="ECO:0000256" key="4">
    <source>
        <dbReference type="ARBA" id="ARBA00022989"/>
    </source>
</evidence>
<protein>
    <submittedName>
        <fullName evidence="7">Amino acid ABC transporter substrate-binding protein, PAAT family</fullName>
    </submittedName>
</protein>
<evidence type="ECO:0000313" key="8">
    <source>
        <dbReference type="Proteomes" id="UP000001941"/>
    </source>
</evidence>
<dbReference type="InParanoid" id="Q2FU21"/>
<dbReference type="eggNOG" id="arCOG03643">
    <property type="taxonomic scope" value="Archaea"/>
</dbReference>
<dbReference type="RefSeq" id="WP_011449716.1">
    <property type="nucleotide sequence ID" value="NC_007796.1"/>
</dbReference>
<proteinExistence type="predicted"/>
<accession>Q2FU21</accession>
<reference evidence="8" key="1">
    <citation type="journal article" date="2016" name="Stand. Genomic Sci.">
        <title>Complete genome sequence of Methanospirillum hungatei type strain JF1.</title>
        <authorList>
            <person name="Gunsalus R.P."/>
            <person name="Cook L.E."/>
            <person name="Crable B."/>
            <person name="Rohlin L."/>
            <person name="McDonald E."/>
            <person name="Mouttaki H."/>
            <person name="Sieber J.R."/>
            <person name="Poweleit N."/>
            <person name="Zhou H."/>
            <person name="Lapidus A.L."/>
            <person name="Daligault H.E."/>
            <person name="Land M."/>
            <person name="Gilna P."/>
            <person name="Ivanova N."/>
            <person name="Kyrpides N."/>
            <person name="Culley D.E."/>
            <person name="McInerney M.J."/>
        </authorList>
    </citation>
    <scope>NUCLEOTIDE SEQUENCE [LARGE SCALE GENOMIC DNA]</scope>
    <source>
        <strain evidence="8">ATCC 27890 / DSM 864 / NBRC 100397 / JF-1</strain>
    </source>
</reference>
<gene>
    <name evidence="7" type="ordered locus">Mhun_2765</name>
</gene>
<dbReference type="HOGENOM" id="CLU_656593_0_0_2"/>
<evidence type="ECO:0000313" key="7">
    <source>
        <dbReference type="EMBL" id="ABD42460.1"/>
    </source>
</evidence>
<dbReference type="Gene3D" id="3.30.450.20">
    <property type="entry name" value="PAS domain"/>
    <property type="match status" value="1"/>
</dbReference>
<evidence type="ECO:0000256" key="1">
    <source>
        <dbReference type="ARBA" id="ARBA00004651"/>
    </source>
</evidence>
<organism evidence="7 8">
    <name type="scientific">Methanospirillum hungatei JF-1 (strain ATCC 27890 / DSM 864 / NBRC 100397 / JF-1)</name>
    <dbReference type="NCBI Taxonomy" id="323259"/>
    <lineage>
        <taxon>Archaea</taxon>
        <taxon>Methanobacteriati</taxon>
        <taxon>Methanobacteriota</taxon>
        <taxon>Stenosarchaea group</taxon>
        <taxon>Methanomicrobia</taxon>
        <taxon>Methanomicrobiales</taxon>
        <taxon>Methanospirillaceae</taxon>
        <taxon>Methanospirillum</taxon>
    </lineage>
</organism>
<dbReference type="GO" id="GO:0005886">
    <property type="term" value="C:plasma membrane"/>
    <property type="evidence" value="ECO:0007669"/>
    <property type="project" value="UniProtKB-SubCell"/>
</dbReference>
<keyword evidence="4" id="KW-1133">Transmembrane helix</keyword>
<dbReference type="SMART" id="SM01049">
    <property type="entry name" value="Cache_2"/>
    <property type="match status" value="1"/>
</dbReference>
<dbReference type="GeneID" id="3922714"/>
<dbReference type="Pfam" id="PF17200">
    <property type="entry name" value="sCache_2"/>
    <property type="match status" value="1"/>
</dbReference>
<keyword evidence="5" id="KW-0472">Membrane</keyword>
<evidence type="ECO:0000256" key="5">
    <source>
        <dbReference type="ARBA" id="ARBA00023136"/>
    </source>
</evidence>
<evidence type="ECO:0000256" key="3">
    <source>
        <dbReference type="ARBA" id="ARBA00022692"/>
    </source>
</evidence>
<sequence length="401" mass="44510">MRSIRTGMLIALCISLFSSLSMAVPMPDDMIFLTEEYPPFNYLENGVPSGLSVELLRTALERAGISFSTEDISLMAWSDAYRMTESRNNTGLFSMARTPEREARFKWAGPLMQCPLVFFAENESLKTARPENKDLRAVVIKDDIGLYVGREAGIPDENIFQVTTPAEAVQRLIDGTSDVWVYALYPGESLIQTIAENPESFYILDDLGRSTYYIAFNLNTDPDIIDAIQTELDAMKTDRKDEGITTYEKIVGKYVGPICAEKSQTRQQITNLVNLTADAISRDATGTLADIQNGRHPYKDRSDPSLYVYVFDTGVTLIANAAQPSLAGTNFSGKVDASGKKFRDEIVTGAMKQGSGIVTYTYSNPLETGIFYKEAYYTLVTGSDKKQYIVCAGRYLSCDEI</sequence>